<comment type="caution">
    <text evidence="1">The sequence shown here is derived from an EMBL/GenBank/DDBJ whole genome shotgun (WGS) entry which is preliminary data.</text>
</comment>
<sequence length="89" mass="10576">MIGGGMILPHYPLTHYFTHFAHRRYIPIKTIASALILCKNNVMKIFLWKDFNEKVNFIHLFNANTFNICKRGQNSVFRNFRHSWAAFFV</sequence>
<evidence type="ECO:0000313" key="2">
    <source>
        <dbReference type="Proteomes" id="UP000288704"/>
    </source>
</evidence>
<organism evidence="1 2">
    <name type="scientific">Helicobacter pylori</name>
    <name type="common">Campylobacter pylori</name>
    <dbReference type="NCBI Taxonomy" id="210"/>
    <lineage>
        <taxon>Bacteria</taxon>
        <taxon>Pseudomonadati</taxon>
        <taxon>Campylobacterota</taxon>
        <taxon>Epsilonproteobacteria</taxon>
        <taxon>Campylobacterales</taxon>
        <taxon>Helicobacteraceae</taxon>
        <taxon>Helicobacter</taxon>
    </lineage>
</organism>
<reference evidence="1 2" key="1">
    <citation type="submission" date="2018-10" db="EMBL/GenBank/DDBJ databases">
        <title>Genetic determinants and prediction of antibiotic resistance phenotypes in Helicobacter pylori.</title>
        <authorList>
            <person name="Wagner K."/>
        </authorList>
    </citation>
    <scope>NUCLEOTIDE SEQUENCE [LARGE SCALE GENOMIC DNA]</scope>
    <source>
        <strain evidence="1 2">ZH117</strain>
    </source>
</reference>
<evidence type="ECO:0000313" key="1">
    <source>
        <dbReference type="EMBL" id="RVZ64448.1"/>
    </source>
</evidence>
<proteinExistence type="predicted"/>
<accession>A0A438ZKK3</accession>
<dbReference type="EMBL" id="RJIC01000003">
    <property type="protein sequence ID" value="RVZ64448.1"/>
    <property type="molecule type" value="Genomic_DNA"/>
</dbReference>
<dbReference type="Proteomes" id="UP000288704">
    <property type="component" value="Unassembled WGS sequence"/>
</dbReference>
<gene>
    <name evidence="1" type="ORF">EC574_03375</name>
</gene>
<protein>
    <submittedName>
        <fullName evidence="1">Uncharacterized protein</fullName>
    </submittedName>
</protein>
<dbReference type="AlphaFoldDB" id="A0A438ZKK3"/>
<name>A0A438ZKK3_HELPX</name>